<proteinExistence type="predicted"/>
<dbReference type="Proteomes" id="UP000762676">
    <property type="component" value="Unassembled WGS sequence"/>
</dbReference>
<dbReference type="AlphaFoldDB" id="A0AAV4GW72"/>
<gene>
    <name evidence="1" type="ORF">ElyMa_000792600</name>
</gene>
<name>A0AAV4GW72_9GAST</name>
<reference evidence="1 2" key="1">
    <citation type="journal article" date="2021" name="Elife">
        <title>Chloroplast acquisition without the gene transfer in kleptoplastic sea slugs, Plakobranchus ocellatus.</title>
        <authorList>
            <person name="Maeda T."/>
            <person name="Takahashi S."/>
            <person name="Yoshida T."/>
            <person name="Shimamura S."/>
            <person name="Takaki Y."/>
            <person name="Nagai Y."/>
            <person name="Toyoda A."/>
            <person name="Suzuki Y."/>
            <person name="Arimoto A."/>
            <person name="Ishii H."/>
            <person name="Satoh N."/>
            <person name="Nishiyama T."/>
            <person name="Hasebe M."/>
            <person name="Maruyama T."/>
            <person name="Minagawa J."/>
            <person name="Obokata J."/>
            <person name="Shigenobu S."/>
        </authorList>
    </citation>
    <scope>NUCLEOTIDE SEQUENCE [LARGE SCALE GENOMIC DNA]</scope>
</reference>
<evidence type="ECO:0000313" key="1">
    <source>
        <dbReference type="EMBL" id="GFR89356.1"/>
    </source>
</evidence>
<accession>A0AAV4GW72</accession>
<dbReference type="EMBL" id="BMAT01001620">
    <property type="protein sequence ID" value="GFR89356.1"/>
    <property type="molecule type" value="Genomic_DNA"/>
</dbReference>
<sequence length="129" mass="14591">MATPIKDWANLETIFGDADATEEYLRLKEPTFVEICLQTILLQSPKDTAKILSPQRRTSPLALRTGTIGVVQLLCLTLEMMPCFSRLSNSCSTFFFKAYMEPVSLAELRLEIFLEDEGTLYPFYIANAI</sequence>
<keyword evidence="2" id="KW-1185">Reference proteome</keyword>
<comment type="caution">
    <text evidence="1">The sequence shown here is derived from an EMBL/GenBank/DDBJ whole genome shotgun (WGS) entry which is preliminary data.</text>
</comment>
<evidence type="ECO:0000313" key="2">
    <source>
        <dbReference type="Proteomes" id="UP000762676"/>
    </source>
</evidence>
<organism evidence="1 2">
    <name type="scientific">Elysia marginata</name>
    <dbReference type="NCBI Taxonomy" id="1093978"/>
    <lineage>
        <taxon>Eukaryota</taxon>
        <taxon>Metazoa</taxon>
        <taxon>Spiralia</taxon>
        <taxon>Lophotrochozoa</taxon>
        <taxon>Mollusca</taxon>
        <taxon>Gastropoda</taxon>
        <taxon>Heterobranchia</taxon>
        <taxon>Euthyneura</taxon>
        <taxon>Panpulmonata</taxon>
        <taxon>Sacoglossa</taxon>
        <taxon>Placobranchoidea</taxon>
        <taxon>Plakobranchidae</taxon>
        <taxon>Elysia</taxon>
    </lineage>
</organism>
<protein>
    <submittedName>
        <fullName evidence="1">Uncharacterized protein</fullName>
    </submittedName>
</protein>